<dbReference type="RefSeq" id="WP_004851759.1">
    <property type="nucleotide sequence ID" value="NZ_BLYL01000017.1"/>
</dbReference>
<proteinExistence type="predicted"/>
<gene>
    <name evidence="2" type="ORF">COEU31_24490</name>
</gene>
<sequence length="146" mass="16188">MQNNIQNRNFYNEILTEHNMRPEFKYDLPAANVVLEGVNPNCGDDIWLKLKVENGVIEDGSFVGDGCAISQASADIMLGMIIGKTKEEALKLGQLFLKMIQGEATDEEIDQLEEASALKDIAHMPARVKCAVLGWHTLEEALKNIS</sequence>
<dbReference type="SUPFAM" id="SSF82649">
    <property type="entry name" value="SufE/NifU"/>
    <property type="match status" value="1"/>
</dbReference>
<reference evidence="2" key="1">
    <citation type="submission" date="2020-06" db="EMBL/GenBank/DDBJ databases">
        <title>Characterization of fructooligosaccharide metabolism and fructooligosaccharide-degrading enzymes in human commensal butyrate producers.</title>
        <authorList>
            <person name="Tanno H."/>
            <person name="Fujii T."/>
            <person name="Hirano K."/>
            <person name="Maeno S."/>
            <person name="Tonozuka T."/>
            <person name="Sakamoto M."/>
            <person name="Ohkuma M."/>
            <person name="Tochio T."/>
            <person name="Endo A."/>
        </authorList>
    </citation>
    <scope>NUCLEOTIDE SEQUENCE</scope>
    <source>
        <strain evidence="2">JCM 31265</strain>
    </source>
</reference>
<dbReference type="GO" id="GO:0016226">
    <property type="term" value="P:iron-sulfur cluster assembly"/>
    <property type="evidence" value="ECO:0007669"/>
    <property type="project" value="InterPro"/>
</dbReference>
<dbReference type="AlphaFoldDB" id="A0AAI9NZ25"/>
<evidence type="ECO:0000259" key="1">
    <source>
        <dbReference type="Pfam" id="PF01592"/>
    </source>
</evidence>
<dbReference type="EMBL" id="BLYL01000017">
    <property type="protein sequence ID" value="GFO95403.1"/>
    <property type="molecule type" value="Genomic_DNA"/>
</dbReference>
<dbReference type="Pfam" id="PF01592">
    <property type="entry name" value="NifU_N"/>
    <property type="match status" value="1"/>
</dbReference>
<evidence type="ECO:0000313" key="3">
    <source>
        <dbReference type="Proteomes" id="UP000660047"/>
    </source>
</evidence>
<dbReference type="Gene3D" id="3.90.1010.10">
    <property type="match status" value="1"/>
</dbReference>
<dbReference type="GO" id="GO:0051536">
    <property type="term" value="F:iron-sulfur cluster binding"/>
    <property type="evidence" value="ECO:0007669"/>
    <property type="project" value="InterPro"/>
</dbReference>
<dbReference type="GO" id="GO:0005506">
    <property type="term" value="F:iron ion binding"/>
    <property type="evidence" value="ECO:0007669"/>
    <property type="project" value="InterPro"/>
</dbReference>
<dbReference type="Proteomes" id="UP000660047">
    <property type="component" value="Unassembled WGS sequence"/>
</dbReference>
<protein>
    <submittedName>
        <fullName evidence="2">Iron-sulfur cluster assembly scaffold protein NifU</fullName>
    </submittedName>
</protein>
<name>A0AAI9NZ25_9FIRM</name>
<organism evidence="2 3">
    <name type="scientific">Coprococcus eutactus</name>
    <dbReference type="NCBI Taxonomy" id="33043"/>
    <lineage>
        <taxon>Bacteria</taxon>
        <taxon>Bacillati</taxon>
        <taxon>Bacillota</taxon>
        <taxon>Clostridia</taxon>
        <taxon>Lachnospirales</taxon>
        <taxon>Lachnospiraceae</taxon>
        <taxon>Coprococcus</taxon>
    </lineage>
</organism>
<feature type="domain" description="NIF system FeS cluster assembly NifU N-terminal" evidence="1">
    <location>
        <begin position="12"/>
        <end position="93"/>
    </location>
</feature>
<dbReference type="GeneID" id="92831226"/>
<dbReference type="NCBIfam" id="TIGR01994">
    <property type="entry name" value="SUF_scaf_2"/>
    <property type="match status" value="1"/>
</dbReference>
<dbReference type="InterPro" id="IPR002871">
    <property type="entry name" value="NIF_FeS_clus_asmbl_NifU_N"/>
</dbReference>
<dbReference type="CDD" id="cd06664">
    <property type="entry name" value="IscU_like"/>
    <property type="match status" value="1"/>
</dbReference>
<evidence type="ECO:0000313" key="2">
    <source>
        <dbReference type="EMBL" id="GFO95403.1"/>
    </source>
</evidence>
<accession>A0AAI9NZ25</accession>
<comment type="caution">
    <text evidence="2">The sequence shown here is derived from an EMBL/GenBank/DDBJ whole genome shotgun (WGS) entry which is preliminary data.</text>
</comment>
<dbReference type="PANTHER" id="PTHR10093">
    <property type="entry name" value="IRON-SULFUR CLUSTER ASSEMBLY ENZYME NIFU HOMOLOG"/>
    <property type="match status" value="1"/>
</dbReference>